<dbReference type="InterPro" id="IPR036291">
    <property type="entry name" value="NAD(P)-bd_dom_sf"/>
</dbReference>
<sequence length="43" mass="4439">MVVGGGRDIGLAVATTYTEAGAKKDFGKLDMAIANAGICFEYI</sequence>
<dbReference type="EMBL" id="HG793138">
    <property type="protein sequence ID" value="CRL21185.1"/>
    <property type="molecule type" value="Genomic_DNA"/>
</dbReference>
<gene>
    <name evidence="1" type="ORF">PCAMFM013_S005g000349</name>
</gene>
<protein>
    <submittedName>
        <fullName evidence="1">Str. FM013</fullName>
    </submittedName>
</protein>
<organism evidence="1 2">
    <name type="scientific">Penicillium camemberti (strain FM 013)</name>
    <dbReference type="NCBI Taxonomy" id="1429867"/>
    <lineage>
        <taxon>Eukaryota</taxon>
        <taxon>Fungi</taxon>
        <taxon>Dikarya</taxon>
        <taxon>Ascomycota</taxon>
        <taxon>Pezizomycotina</taxon>
        <taxon>Eurotiomycetes</taxon>
        <taxon>Eurotiomycetidae</taxon>
        <taxon>Eurotiales</taxon>
        <taxon>Aspergillaceae</taxon>
        <taxon>Penicillium</taxon>
    </lineage>
</organism>
<evidence type="ECO:0000313" key="2">
    <source>
        <dbReference type="Proteomes" id="UP000053732"/>
    </source>
</evidence>
<name>A0A0G4P4E8_PENC3</name>
<keyword evidence="2" id="KW-1185">Reference proteome</keyword>
<dbReference type="AlphaFoldDB" id="A0A0G4P4E8"/>
<reference evidence="1 2" key="1">
    <citation type="journal article" date="2014" name="Nat. Commun.">
        <title>Multiple recent horizontal transfers of a large genomic region in cheese making fungi.</title>
        <authorList>
            <person name="Cheeseman K."/>
            <person name="Ropars J."/>
            <person name="Renault P."/>
            <person name="Dupont J."/>
            <person name="Gouzy J."/>
            <person name="Branca A."/>
            <person name="Abraham A.L."/>
            <person name="Ceppi M."/>
            <person name="Conseiller E."/>
            <person name="Debuchy R."/>
            <person name="Malagnac F."/>
            <person name="Goarin A."/>
            <person name="Silar P."/>
            <person name="Lacoste S."/>
            <person name="Sallet E."/>
            <person name="Bensimon A."/>
            <person name="Giraud T."/>
            <person name="Brygoo Y."/>
        </authorList>
    </citation>
    <scope>NUCLEOTIDE SEQUENCE [LARGE SCALE GENOMIC DNA]</scope>
    <source>
        <strain evidence="2">FM 013</strain>
    </source>
</reference>
<accession>A0A0G4P4E8</accession>
<proteinExistence type="predicted"/>
<dbReference type="SUPFAM" id="SSF51735">
    <property type="entry name" value="NAD(P)-binding Rossmann-fold domains"/>
    <property type="match status" value="1"/>
</dbReference>
<dbReference type="Proteomes" id="UP000053732">
    <property type="component" value="Unassembled WGS sequence"/>
</dbReference>
<evidence type="ECO:0000313" key="1">
    <source>
        <dbReference type="EMBL" id="CRL21185.1"/>
    </source>
</evidence>